<feature type="transmembrane region" description="Helical" evidence="9">
    <location>
        <begin position="168"/>
        <end position="190"/>
    </location>
</feature>
<dbReference type="GO" id="GO:0005886">
    <property type="term" value="C:plasma membrane"/>
    <property type="evidence" value="ECO:0007669"/>
    <property type="project" value="UniProtKB-SubCell"/>
</dbReference>
<dbReference type="EMBL" id="SJOI01000001">
    <property type="protein sequence ID" value="TCL04333.1"/>
    <property type="molecule type" value="Genomic_DNA"/>
</dbReference>
<keyword evidence="5" id="KW-0997">Cell inner membrane</keyword>
<evidence type="ECO:0000256" key="1">
    <source>
        <dbReference type="ARBA" id="ARBA00004429"/>
    </source>
</evidence>
<dbReference type="AlphaFoldDB" id="A0A4R1NAK4"/>
<keyword evidence="11" id="KW-1185">Reference proteome</keyword>
<comment type="subcellular location">
    <subcellularLocation>
        <location evidence="1">Cell inner membrane</location>
        <topology evidence="1">Multi-pass membrane protein</topology>
    </subcellularLocation>
</comment>
<protein>
    <submittedName>
        <fullName evidence="10">Monosaccharide ABC transporter membrane protein (CUT2 family)</fullName>
    </submittedName>
</protein>
<dbReference type="Proteomes" id="UP000294555">
    <property type="component" value="Unassembled WGS sequence"/>
</dbReference>
<sequence>MDMTKMFKSREWLLLLLIIVFSIAITYINPAFMSLDNIADLLKANTVLGIFALGVLLVLISGGFDVSFTAIAQVVQYAVVYYFLQANLDNIYLAILCSIIIGGVMGSLNGVIIYYFKITAIIVTIATNSLFYGLLYVVTQGDLIYDIPPSFLGLAELKIFPMHAANGALYGISFVTCLWFLLALGMHLFLRHTVLGRSVYAIGGNPVSAERVGFNLKKTTLFIYTLVGAISGFASIVQVSIVQTVIPNSIVGSELQVIAAVVLGGASVTGGRGSVAGTLLGVLLFSILSNSLTLMKISPYYYNVFTGLVILFSVAVNAVQVIRQRRSRVRVLVDIKEPS</sequence>
<accession>A0A4R1NAK4</accession>
<dbReference type="PANTHER" id="PTHR32196">
    <property type="entry name" value="ABC TRANSPORTER PERMEASE PROTEIN YPHD-RELATED-RELATED"/>
    <property type="match status" value="1"/>
</dbReference>
<feature type="transmembrane region" description="Helical" evidence="9">
    <location>
        <begin position="118"/>
        <end position="138"/>
    </location>
</feature>
<evidence type="ECO:0000256" key="5">
    <source>
        <dbReference type="ARBA" id="ARBA00022519"/>
    </source>
</evidence>
<evidence type="ECO:0000256" key="4">
    <source>
        <dbReference type="ARBA" id="ARBA00022475"/>
    </source>
</evidence>
<dbReference type="OrthoDB" id="8843934at2"/>
<keyword evidence="7 9" id="KW-1133">Transmembrane helix</keyword>
<reference evidence="10 11" key="1">
    <citation type="submission" date="2019-02" db="EMBL/GenBank/DDBJ databases">
        <title>Investigation of anaerobic lignin degradation for improved lignocellulosic biofuels.</title>
        <authorList>
            <person name="Deangelis K."/>
        </authorList>
    </citation>
    <scope>NUCLEOTIDE SEQUENCE [LARGE SCALE GENOMIC DNA]</scope>
    <source>
        <strain evidence="10 11">159R</strain>
    </source>
</reference>
<name>A0A4R1NAK4_9GAMM</name>
<comment type="caution">
    <text evidence="10">The sequence shown here is derived from an EMBL/GenBank/DDBJ whole genome shotgun (WGS) entry which is preliminary data.</text>
</comment>
<evidence type="ECO:0000256" key="6">
    <source>
        <dbReference type="ARBA" id="ARBA00022692"/>
    </source>
</evidence>
<evidence type="ECO:0000313" key="11">
    <source>
        <dbReference type="Proteomes" id="UP000294555"/>
    </source>
</evidence>
<evidence type="ECO:0000256" key="3">
    <source>
        <dbReference type="ARBA" id="ARBA00022448"/>
    </source>
</evidence>
<dbReference type="CDD" id="cd06579">
    <property type="entry name" value="TM_PBP1_transp_AraH_like"/>
    <property type="match status" value="1"/>
</dbReference>
<keyword evidence="8 9" id="KW-0472">Membrane</keyword>
<dbReference type="RefSeq" id="WP_132923123.1">
    <property type="nucleotide sequence ID" value="NZ_SJOI01000001.1"/>
</dbReference>
<evidence type="ECO:0000313" key="10">
    <source>
        <dbReference type="EMBL" id="TCL04333.1"/>
    </source>
</evidence>
<evidence type="ECO:0000256" key="8">
    <source>
        <dbReference type="ARBA" id="ARBA00023136"/>
    </source>
</evidence>
<proteinExistence type="inferred from homology"/>
<feature type="transmembrane region" description="Helical" evidence="9">
    <location>
        <begin position="221"/>
        <end position="243"/>
    </location>
</feature>
<dbReference type="Pfam" id="PF02653">
    <property type="entry name" value="BPD_transp_2"/>
    <property type="match status" value="1"/>
</dbReference>
<keyword evidence="4" id="KW-1003">Cell membrane</keyword>
<keyword evidence="3" id="KW-0813">Transport</keyword>
<keyword evidence="6 9" id="KW-0812">Transmembrane</keyword>
<feature type="transmembrane region" description="Helical" evidence="9">
    <location>
        <begin position="300"/>
        <end position="322"/>
    </location>
</feature>
<dbReference type="GO" id="GO:0022857">
    <property type="term" value="F:transmembrane transporter activity"/>
    <property type="evidence" value="ECO:0007669"/>
    <property type="project" value="InterPro"/>
</dbReference>
<comment type="similarity">
    <text evidence="2">Belongs to the binding-protein-dependent transport system permease family. AraH/RbsC subfamily.</text>
</comment>
<evidence type="ECO:0000256" key="2">
    <source>
        <dbReference type="ARBA" id="ARBA00007942"/>
    </source>
</evidence>
<evidence type="ECO:0000256" key="9">
    <source>
        <dbReference type="SAM" id="Phobius"/>
    </source>
</evidence>
<dbReference type="InterPro" id="IPR001851">
    <property type="entry name" value="ABC_transp_permease"/>
</dbReference>
<dbReference type="PANTHER" id="PTHR32196:SF21">
    <property type="entry name" value="ABC TRANSPORTER PERMEASE PROTEIN YPHD-RELATED"/>
    <property type="match status" value="1"/>
</dbReference>
<feature type="transmembrane region" description="Helical" evidence="9">
    <location>
        <begin position="12"/>
        <end position="29"/>
    </location>
</feature>
<organism evidence="10 11">
    <name type="scientific">Sodalis ligni</name>
    <dbReference type="NCBI Taxonomy" id="2697027"/>
    <lineage>
        <taxon>Bacteria</taxon>
        <taxon>Pseudomonadati</taxon>
        <taxon>Pseudomonadota</taxon>
        <taxon>Gammaproteobacteria</taxon>
        <taxon>Enterobacterales</taxon>
        <taxon>Bruguierivoracaceae</taxon>
        <taxon>Sodalis</taxon>
    </lineage>
</organism>
<evidence type="ECO:0000256" key="7">
    <source>
        <dbReference type="ARBA" id="ARBA00022989"/>
    </source>
</evidence>
<feature type="transmembrane region" description="Helical" evidence="9">
    <location>
        <begin position="90"/>
        <end position="111"/>
    </location>
</feature>
<gene>
    <name evidence="10" type="ORF">EZJ58_2446</name>
</gene>